<organism evidence="2 3">
    <name type="scientific">Myriangium duriaei CBS 260.36</name>
    <dbReference type="NCBI Taxonomy" id="1168546"/>
    <lineage>
        <taxon>Eukaryota</taxon>
        <taxon>Fungi</taxon>
        <taxon>Dikarya</taxon>
        <taxon>Ascomycota</taxon>
        <taxon>Pezizomycotina</taxon>
        <taxon>Dothideomycetes</taxon>
        <taxon>Dothideomycetidae</taxon>
        <taxon>Myriangiales</taxon>
        <taxon>Myriangiaceae</taxon>
        <taxon>Myriangium</taxon>
    </lineage>
</organism>
<feature type="region of interest" description="Disordered" evidence="1">
    <location>
        <begin position="76"/>
        <end position="122"/>
    </location>
</feature>
<feature type="region of interest" description="Disordered" evidence="1">
    <location>
        <begin position="1"/>
        <end position="40"/>
    </location>
</feature>
<reference evidence="2" key="1">
    <citation type="journal article" date="2020" name="Stud. Mycol.">
        <title>101 Dothideomycetes genomes: a test case for predicting lifestyles and emergence of pathogens.</title>
        <authorList>
            <person name="Haridas S."/>
            <person name="Albert R."/>
            <person name="Binder M."/>
            <person name="Bloem J."/>
            <person name="Labutti K."/>
            <person name="Salamov A."/>
            <person name="Andreopoulos B."/>
            <person name="Baker S."/>
            <person name="Barry K."/>
            <person name="Bills G."/>
            <person name="Bluhm B."/>
            <person name="Cannon C."/>
            <person name="Castanera R."/>
            <person name="Culley D."/>
            <person name="Daum C."/>
            <person name="Ezra D."/>
            <person name="Gonzalez J."/>
            <person name="Henrissat B."/>
            <person name="Kuo A."/>
            <person name="Liang C."/>
            <person name="Lipzen A."/>
            <person name="Lutzoni F."/>
            <person name="Magnuson J."/>
            <person name="Mondo S."/>
            <person name="Nolan M."/>
            <person name="Ohm R."/>
            <person name="Pangilinan J."/>
            <person name="Park H.-J."/>
            <person name="Ramirez L."/>
            <person name="Alfaro M."/>
            <person name="Sun H."/>
            <person name="Tritt A."/>
            <person name="Yoshinaga Y."/>
            <person name="Zwiers L.-H."/>
            <person name="Turgeon B."/>
            <person name="Goodwin S."/>
            <person name="Spatafora J."/>
            <person name="Crous P."/>
            <person name="Grigoriev I."/>
        </authorList>
    </citation>
    <scope>NUCLEOTIDE SEQUENCE</scope>
    <source>
        <strain evidence="2">CBS 260.36</strain>
    </source>
</reference>
<comment type="caution">
    <text evidence="2">The sequence shown here is derived from an EMBL/GenBank/DDBJ whole genome shotgun (WGS) entry which is preliminary data.</text>
</comment>
<dbReference type="AlphaFoldDB" id="A0A9P4MH17"/>
<name>A0A9P4MH17_9PEZI</name>
<protein>
    <submittedName>
        <fullName evidence="2">Uncharacterized protein</fullName>
    </submittedName>
</protein>
<evidence type="ECO:0000256" key="1">
    <source>
        <dbReference type="SAM" id="MobiDB-lite"/>
    </source>
</evidence>
<keyword evidence="3" id="KW-1185">Reference proteome</keyword>
<feature type="compositionally biased region" description="Basic residues" evidence="1">
    <location>
        <begin position="94"/>
        <end position="108"/>
    </location>
</feature>
<evidence type="ECO:0000313" key="3">
    <source>
        <dbReference type="Proteomes" id="UP000799439"/>
    </source>
</evidence>
<evidence type="ECO:0000313" key="2">
    <source>
        <dbReference type="EMBL" id="KAF2152772.1"/>
    </source>
</evidence>
<sequence>MFSMRQHGRIEDASQAPSGEDHGGKRTGIVCDDNEPSRSSRRQELATNFIFVGANIFQTESKTSIRSLVMREHYRKKKLTTPKSNSTTIAIHPKPAKRSHKLRGKVKHSTTDPLSEADSELSKDLGLAGLESENSAFSTPNTTTTTSNAGAHEAIALLPTGHGPATSPPYELFYDPILQLTASLDPESRRHVRRCTFSKPSPYLSY</sequence>
<dbReference type="EMBL" id="ML996086">
    <property type="protein sequence ID" value="KAF2152772.1"/>
    <property type="molecule type" value="Genomic_DNA"/>
</dbReference>
<proteinExistence type="predicted"/>
<gene>
    <name evidence="2" type="ORF">K461DRAFT_152652</name>
</gene>
<dbReference type="Proteomes" id="UP000799439">
    <property type="component" value="Unassembled WGS sequence"/>
</dbReference>
<accession>A0A9P4MH17</accession>